<reference evidence="3 4" key="1">
    <citation type="submission" date="2019-03" db="EMBL/GenBank/DDBJ databases">
        <title>Metabolic reconstructions from genomes of highly enriched 'Candidatus Accumulibacter' and 'Candidatus Competibacter' bioreactor populations.</title>
        <authorList>
            <person name="Annavajhala M.K."/>
            <person name="Welles L."/>
            <person name="Abbas B."/>
            <person name="Sorokin D."/>
            <person name="Park H."/>
            <person name="Van Loosdrecht M."/>
            <person name="Chandran K."/>
        </authorList>
    </citation>
    <scope>NUCLEOTIDE SEQUENCE [LARGE SCALE GENOMIC DNA]</scope>
    <source>
        <strain evidence="3 4">SBR_G</strain>
    </source>
</reference>
<evidence type="ECO:0000313" key="4">
    <source>
        <dbReference type="Proteomes" id="UP000760480"/>
    </source>
</evidence>
<dbReference type="Gene3D" id="2.160.20.10">
    <property type="entry name" value="Single-stranded right-handed beta-helix, Pectin lyase-like"/>
    <property type="match status" value="1"/>
</dbReference>
<dbReference type="SMART" id="SM00912">
    <property type="entry name" value="Haemagg_act"/>
    <property type="match status" value="1"/>
</dbReference>
<accession>A0ABX1TMU3</accession>
<evidence type="ECO:0000313" key="3">
    <source>
        <dbReference type="EMBL" id="NMQ20004.1"/>
    </source>
</evidence>
<dbReference type="Proteomes" id="UP000760480">
    <property type="component" value="Unassembled WGS sequence"/>
</dbReference>
<feature type="chain" id="PRO_5046443211" evidence="1">
    <location>
        <begin position="32"/>
        <end position="343"/>
    </location>
</feature>
<name>A0ABX1TMU3_9GAMM</name>
<evidence type="ECO:0000256" key="1">
    <source>
        <dbReference type="SAM" id="SignalP"/>
    </source>
</evidence>
<dbReference type="SUPFAM" id="SSF51126">
    <property type="entry name" value="Pectin lyase-like"/>
    <property type="match status" value="1"/>
</dbReference>
<dbReference type="InterPro" id="IPR012334">
    <property type="entry name" value="Pectin_lyas_fold"/>
</dbReference>
<proteinExistence type="predicted"/>
<dbReference type="InterPro" id="IPR011050">
    <property type="entry name" value="Pectin_lyase_fold/virulence"/>
</dbReference>
<feature type="domain" description="Filamentous haemagglutinin FhaB/tRNA nuclease CdiA-like TPS" evidence="2">
    <location>
        <begin position="42"/>
        <end position="148"/>
    </location>
</feature>
<comment type="caution">
    <text evidence="3">The sequence shown here is derived from an EMBL/GenBank/DDBJ whole genome shotgun (WGS) entry which is preliminary data.</text>
</comment>
<dbReference type="EMBL" id="SPMZ01000036">
    <property type="protein sequence ID" value="NMQ20004.1"/>
    <property type="molecule type" value="Genomic_DNA"/>
</dbReference>
<keyword evidence="4" id="KW-1185">Reference proteome</keyword>
<dbReference type="InterPro" id="IPR008638">
    <property type="entry name" value="FhaB/CdiA-like_TPS"/>
</dbReference>
<gene>
    <name evidence="3" type="ORF">E4P82_12835</name>
</gene>
<keyword evidence="1" id="KW-0732">Signal</keyword>
<sequence>MNTSRFTDTRRCLIGIAATAFTMTLALPTHAGVTTDGTLGQGGALPGPNYQIPADLGQQVGGNLFHSFGQFSIDTGESATFSGPNSVNNIIGRVTGGEASFIDGMIRSTIPGANLYLLNPAGLLFGENATLDVSGSVHVSTADYLRLGDGGRFDAHTPGNSVLTVAPVAAFGFLDPPAPITVNGGFLRVPDGQTLSLIGGDITLNNATLYAPAGRIDLATVGSAGEVLPTDHDLVMQGFGTLGALTIERDPVVARVTVDIGEPLGEIPLGDLDTSGEGGGAIFIRGGRWVNRGGRGIRRYPWGAGWTGCGCRNSRKCPVRSRRLAWRRCAGLGDRRLNQFFRP</sequence>
<dbReference type="Pfam" id="PF05860">
    <property type="entry name" value="TPS"/>
    <property type="match status" value="1"/>
</dbReference>
<evidence type="ECO:0000259" key="2">
    <source>
        <dbReference type="SMART" id="SM00912"/>
    </source>
</evidence>
<protein>
    <submittedName>
        <fullName evidence="3">Filamentous hemagglutinin N-terminal domain-containing protein</fullName>
    </submittedName>
</protein>
<dbReference type="NCBIfam" id="TIGR01901">
    <property type="entry name" value="adhes_NPXG"/>
    <property type="match status" value="1"/>
</dbReference>
<organism evidence="3 4">
    <name type="scientific">Candidatus Competibacter phosphatis</name>
    <dbReference type="NCBI Taxonomy" id="221280"/>
    <lineage>
        <taxon>Bacteria</taxon>
        <taxon>Pseudomonadati</taxon>
        <taxon>Pseudomonadota</taxon>
        <taxon>Gammaproteobacteria</taxon>
        <taxon>Candidatus Competibacteraceae</taxon>
        <taxon>Candidatus Competibacter</taxon>
    </lineage>
</organism>
<feature type="signal peptide" evidence="1">
    <location>
        <begin position="1"/>
        <end position="31"/>
    </location>
</feature>